<dbReference type="RefSeq" id="WP_182805686.1">
    <property type="nucleotide sequence ID" value="NZ_CP060007.1"/>
</dbReference>
<dbReference type="SUPFAM" id="SSF56281">
    <property type="entry name" value="Metallo-hydrolase/oxidoreductase"/>
    <property type="match status" value="1"/>
</dbReference>
<name>A0A7G5XKS5_9BACT</name>
<feature type="domain" description="Metallo-beta-lactamase" evidence="1">
    <location>
        <begin position="49"/>
        <end position="226"/>
    </location>
</feature>
<sequence>MNRKSFLKASSLTVGALAFQQSLIAQLFQQEAWNIKMLTDDIGVFTERGGTILFYLSKEGIVVVDTQFPDQSKHLIDELKKRSEKPFKLLINTHHHGDHSSGNISFKGIVEHVLAHENSKTNQERVAKQAKTEDKQLYPDQIFGKTWSQKIGNEKITLHYFGAAHTDGDALIHFEHADIVHMGDLINNRRYPFIDRTAGASVRNWIKVLKQTTKKFNKKTTFVYGHASQGFEVYGKMDDIKAMQNYFEKLIAFGESEIKAGTSKEDFLKNKSIPGVTEWIGDGIQRSLTAVYEELTTK</sequence>
<dbReference type="Pfam" id="PF00753">
    <property type="entry name" value="Lactamase_B"/>
    <property type="match status" value="1"/>
</dbReference>
<dbReference type="SMART" id="SM00849">
    <property type="entry name" value="Lactamase_B"/>
    <property type="match status" value="1"/>
</dbReference>
<dbReference type="Gene3D" id="3.60.15.10">
    <property type="entry name" value="Ribonuclease Z/Hydroxyacylglutathione hydrolase-like"/>
    <property type="match status" value="1"/>
</dbReference>
<proteinExistence type="predicted"/>
<gene>
    <name evidence="2" type="ORF">H4075_07815</name>
</gene>
<dbReference type="EMBL" id="CP060007">
    <property type="protein sequence ID" value="QNA46078.1"/>
    <property type="molecule type" value="Genomic_DNA"/>
</dbReference>
<organism evidence="2 3">
    <name type="scientific">Lacibacter sediminis</name>
    <dbReference type="NCBI Taxonomy" id="2760713"/>
    <lineage>
        <taxon>Bacteria</taxon>
        <taxon>Pseudomonadati</taxon>
        <taxon>Bacteroidota</taxon>
        <taxon>Chitinophagia</taxon>
        <taxon>Chitinophagales</taxon>
        <taxon>Chitinophagaceae</taxon>
        <taxon>Lacibacter</taxon>
    </lineage>
</organism>
<accession>A0A7G5XKS5</accession>
<dbReference type="PANTHER" id="PTHR42951">
    <property type="entry name" value="METALLO-BETA-LACTAMASE DOMAIN-CONTAINING"/>
    <property type="match status" value="1"/>
</dbReference>
<reference evidence="3" key="1">
    <citation type="submission" date="2020-08" db="EMBL/GenBank/DDBJ databases">
        <title>Lacibacter sp. S13-6-6 genome sequencing.</title>
        <authorList>
            <person name="Jin L."/>
        </authorList>
    </citation>
    <scope>NUCLEOTIDE SEQUENCE [LARGE SCALE GENOMIC DNA]</scope>
    <source>
        <strain evidence="3">S13-6-6</strain>
    </source>
</reference>
<keyword evidence="3" id="KW-1185">Reference proteome</keyword>
<evidence type="ECO:0000313" key="3">
    <source>
        <dbReference type="Proteomes" id="UP000515344"/>
    </source>
</evidence>
<dbReference type="AlphaFoldDB" id="A0A7G5XKS5"/>
<evidence type="ECO:0000313" key="2">
    <source>
        <dbReference type="EMBL" id="QNA46078.1"/>
    </source>
</evidence>
<dbReference type="Proteomes" id="UP000515344">
    <property type="component" value="Chromosome"/>
</dbReference>
<evidence type="ECO:0000259" key="1">
    <source>
        <dbReference type="SMART" id="SM00849"/>
    </source>
</evidence>
<dbReference type="PANTHER" id="PTHR42951:SF20">
    <property type="entry name" value="BETA LACTAMASE"/>
    <property type="match status" value="1"/>
</dbReference>
<dbReference type="InterPro" id="IPR036866">
    <property type="entry name" value="RibonucZ/Hydroxyglut_hydro"/>
</dbReference>
<dbReference type="InterPro" id="IPR001279">
    <property type="entry name" value="Metallo-B-lactamas"/>
</dbReference>
<protein>
    <submittedName>
        <fullName evidence="2">MBL fold metallo-hydrolase</fullName>
    </submittedName>
</protein>
<dbReference type="InterPro" id="IPR050855">
    <property type="entry name" value="NDM-1-like"/>
</dbReference>
<dbReference type="KEGG" id="lacs:H4075_07815"/>
<dbReference type="CDD" id="cd16282">
    <property type="entry name" value="metallo-hydrolase-like_MBL-fold"/>
    <property type="match status" value="1"/>
</dbReference>